<dbReference type="EMBL" id="QDDR01000016">
    <property type="protein sequence ID" value="PVE45315.1"/>
    <property type="molecule type" value="Genomic_DNA"/>
</dbReference>
<dbReference type="InterPro" id="IPR029058">
    <property type="entry name" value="AB_hydrolase_fold"/>
</dbReference>
<evidence type="ECO:0000259" key="2">
    <source>
        <dbReference type="Pfam" id="PF20434"/>
    </source>
</evidence>
<name>A0A2T7UKX2_9RHOB</name>
<dbReference type="AlphaFoldDB" id="A0A2T7UKX2"/>
<dbReference type="InterPro" id="IPR050300">
    <property type="entry name" value="GDXG_lipolytic_enzyme"/>
</dbReference>
<dbReference type="SUPFAM" id="SSF53474">
    <property type="entry name" value="alpha/beta-Hydrolases"/>
    <property type="match status" value="1"/>
</dbReference>
<proteinExistence type="predicted"/>
<gene>
    <name evidence="3" type="ORF">DDE23_22355</name>
</gene>
<feature type="domain" description="BD-FAE-like" evidence="2">
    <location>
        <begin position="64"/>
        <end position="169"/>
    </location>
</feature>
<evidence type="ECO:0000256" key="1">
    <source>
        <dbReference type="ARBA" id="ARBA00022801"/>
    </source>
</evidence>
<evidence type="ECO:0000313" key="4">
    <source>
        <dbReference type="Proteomes" id="UP000244810"/>
    </source>
</evidence>
<dbReference type="PANTHER" id="PTHR48081:SF33">
    <property type="entry name" value="KYNURENINE FORMAMIDASE"/>
    <property type="match status" value="1"/>
</dbReference>
<dbReference type="RefSeq" id="WP_107751812.1">
    <property type="nucleotide sequence ID" value="NZ_QBKF01000005.1"/>
</dbReference>
<comment type="caution">
    <text evidence="3">The sequence shown here is derived from an EMBL/GenBank/DDBJ whole genome shotgun (WGS) entry which is preliminary data.</text>
</comment>
<dbReference type="OrthoDB" id="9771666at2"/>
<keyword evidence="4" id="KW-1185">Reference proteome</keyword>
<dbReference type="GO" id="GO:0016787">
    <property type="term" value="F:hydrolase activity"/>
    <property type="evidence" value="ECO:0007669"/>
    <property type="project" value="UniProtKB-KW"/>
</dbReference>
<dbReference type="PANTHER" id="PTHR48081">
    <property type="entry name" value="AB HYDROLASE SUPERFAMILY PROTEIN C4A8.06C"/>
    <property type="match status" value="1"/>
</dbReference>
<keyword evidence="1" id="KW-0378">Hydrolase</keyword>
<evidence type="ECO:0000313" key="3">
    <source>
        <dbReference type="EMBL" id="PVE45315.1"/>
    </source>
</evidence>
<dbReference type="Gene3D" id="3.40.50.1820">
    <property type="entry name" value="alpha/beta hydrolase"/>
    <property type="match status" value="1"/>
</dbReference>
<sequence>MLEPEFDLFFPDLAQRRIEYNARASVPDFDACVQEYADLSARARALCPGLFDLSYGPAKAEKIDLFPVPGSRQPGPVFVFIHGGYWRSQSKTDAALMARTFTDAGIAVAVLEYTLLPIATLAEVVREMRSAIAWLFRNGAAYGIDPHRIHLGGSSAGAHLVGMLLADGWQDEFSVPADVVAGAVGLSGLYDIRPICDIEANDWLRLVPEQAERLSPLFHIPDQAPPLVLSVGGLETEGFKRQTAAYAAAWKAKGHDLTMVPAPARNHFNLLVDLSIADAALTRAVFEMIESRK</sequence>
<reference evidence="3 4" key="1">
    <citation type="journal article" date="2011" name="Syst. Appl. Microbiol.">
        <title>Defluviimonas denitrificans gen. nov., sp. nov., and Pararhodobacter aggregans gen. nov., sp. nov., non-phototrophic Rhodobacteraceae from the biofilter of a marine aquaculture.</title>
        <authorList>
            <person name="Foesel B.U."/>
            <person name="Drake H.L."/>
            <person name="Schramm A."/>
        </authorList>
    </citation>
    <scope>NUCLEOTIDE SEQUENCE [LARGE SCALE GENOMIC DNA]</scope>
    <source>
        <strain evidence="3 4">D1-19</strain>
    </source>
</reference>
<dbReference type="Pfam" id="PF20434">
    <property type="entry name" value="BD-FAE"/>
    <property type="match status" value="1"/>
</dbReference>
<protein>
    <submittedName>
        <fullName evidence="3">Esterase</fullName>
    </submittedName>
</protein>
<accession>A0A2T7UKX2</accession>
<dbReference type="InterPro" id="IPR049492">
    <property type="entry name" value="BD-FAE-like_dom"/>
</dbReference>
<organism evidence="3 4">
    <name type="scientific">Pararhodobacter aggregans</name>
    <dbReference type="NCBI Taxonomy" id="404875"/>
    <lineage>
        <taxon>Bacteria</taxon>
        <taxon>Pseudomonadati</taxon>
        <taxon>Pseudomonadota</taxon>
        <taxon>Alphaproteobacteria</taxon>
        <taxon>Rhodobacterales</taxon>
        <taxon>Paracoccaceae</taxon>
        <taxon>Pararhodobacter</taxon>
    </lineage>
</organism>
<dbReference type="Proteomes" id="UP000244810">
    <property type="component" value="Unassembled WGS sequence"/>
</dbReference>